<dbReference type="EMBL" id="DUZY01000006">
    <property type="protein sequence ID" value="DAD42772.1"/>
    <property type="molecule type" value="Genomic_DNA"/>
</dbReference>
<organism evidence="2 3">
    <name type="scientific">Nelumbo nucifera</name>
    <name type="common">Sacred lotus</name>
    <dbReference type="NCBI Taxonomy" id="4432"/>
    <lineage>
        <taxon>Eukaryota</taxon>
        <taxon>Viridiplantae</taxon>
        <taxon>Streptophyta</taxon>
        <taxon>Embryophyta</taxon>
        <taxon>Tracheophyta</taxon>
        <taxon>Spermatophyta</taxon>
        <taxon>Magnoliopsida</taxon>
        <taxon>Proteales</taxon>
        <taxon>Nelumbonaceae</taxon>
        <taxon>Nelumbo</taxon>
    </lineage>
</organism>
<sequence length="104" mass="11310">MKEQIASMREQKDAMEAQLLNRQENTECNLLIFMQGGIVSVTKATITSLDSQKIVGGVPLGYGWTGVVINVPIISDAPLVRPYGHYRTVGTNVGVPIAWSSIHV</sequence>
<evidence type="ECO:0000313" key="3">
    <source>
        <dbReference type="Proteomes" id="UP000607653"/>
    </source>
</evidence>
<keyword evidence="3" id="KW-1185">Reference proteome</keyword>
<feature type="domain" description="Transposase Tnp1/En/Spm-like" evidence="1">
    <location>
        <begin position="32"/>
        <end position="89"/>
    </location>
</feature>
<protein>
    <recommendedName>
        <fullName evidence="1">Transposase Tnp1/En/Spm-like domain-containing protein</fullName>
    </recommendedName>
</protein>
<name>A0A822ZCA8_NELNU</name>
<accession>A0A822ZCA8</accession>
<reference evidence="2 3" key="1">
    <citation type="journal article" date="2020" name="Mol. Biol. Evol.">
        <title>Distinct Expression and Methylation Patterns for Genes with Different Fates following a Single Whole-Genome Duplication in Flowering Plants.</title>
        <authorList>
            <person name="Shi T."/>
            <person name="Rahmani R.S."/>
            <person name="Gugger P.F."/>
            <person name="Wang M."/>
            <person name="Li H."/>
            <person name="Zhang Y."/>
            <person name="Li Z."/>
            <person name="Wang Q."/>
            <person name="Van de Peer Y."/>
            <person name="Marchal K."/>
            <person name="Chen J."/>
        </authorList>
    </citation>
    <scope>NUCLEOTIDE SEQUENCE [LARGE SCALE GENOMIC DNA]</scope>
    <source>
        <tissue evidence="2">Leaf</tissue>
    </source>
</reference>
<dbReference type="Proteomes" id="UP000607653">
    <property type="component" value="Unassembled WGS sequence"/>
</dbReference>
<gene>
    <name evidence="2" type="ORF">HUJ06_001002</name>
</gene>
<proteinExistence type="predicted"/>
<dbReference type="Pfam" id="PF03017">
    <property type="entry name" value="Transposase_23"/>
    <property type="match status" value="1"/>
</dbReference>
<comment type="caution">
    <text evidence="2">The sequence shown here is derived from an EMBL/GenBank/DDBJ whole genome shotgun (WGS) entry which is preliminary data.</text>
</comment>
<dbReference type="AlphaFoldDB" id="A0A822ZCA8"/>
<evidence type="ECO:0000259" key="1">
    <source>
        <dbReference type="Pfam" id="PF03017"/>
    </source>
</evidence>
<dbReference type="InterPro" id="IPR004264">
    <property type="entry name" value="Transposase_23"/>
</dbReference>
<evidence type="ECO:0000313" key="2">
    <source>
        <dbReference type="EMBL" id="DAD42772.1"/>
    </source>
</evidence>